<proteinExistence type="predicted"/>
<feature type="compositionally biased region" description="Basic and acidic residues" evidence="1">
    <location>
        <begin position="232"/>
        <end position="243"/>
    </location>
</feature>
<name>A0AAN8CAW1_CHAGU</name>
<evidence type="ECO:0000313" key="2">
    <source>
        <dbReference type="EMBL" id="KAK5898593.1"/>
    </source>
</evidence>
<dbReference type="EMBL" id="JAURVH010001533">
    <property type="protein sequence ID" value="KAK5898593.1"/>
    <property type="molecule type" value="Genomic_DNA"/>
</dbReference>
<gene>
    <name evidence="2" type="ORF">CgunFtcFv8_015996</name>
</gene>
<feature type="compositionally biased region" description="Basic and acidic residues" evidence="1">
    <location>
        <begin position="106"/>
        <end position="136"/>
    </location>
</feature>
<dbReference type="PANTHER" id="PTHR21616">
    <property type="entry name" value="CENTROSOME SPINDLE POLE ASSOCIATED PROTEIN"/>
    <property type="match status" value="1"/>
</dbReference>
<dbReference type="PANTHER" id="PTHR21616:SF2">
    <property type="entry name" value="CENTROSOME AND SPINDLE POLE-ASSOCIATED PROTEIN 1"/>
    <property type="match status" value="1"/>
</dbReference>
<feature type="region of interest" description="Disordered" evidence="1">
    <location>
        <begin position="629"/>
        <end position="679"/>
    </location>
</feature>
<organism evidence="2 3">
    <name type="scientific">Champsocephalus gunnari</name>
    <name type="common">Mackerel icefish</name>
    <dbReference type="NCBI Taxonomy" id="52237"/>
    <lineage>
        <taxon>Eukaryota</taxon>
        <taxon>Metazoa</taxon>
        <taxon>Chordata</taxon>
        <taxon>Craniata</taxon>
        <taxon>Vertebrata</taxon>
        <taxon>Euteleostomi</taxon>
        <taxon>Actinopterygii</taxon>
        <taxon>Neopterygii</taxon>
        <taxon>Teleostei</taxon>
        <taxon>Neoteleostei</taxon>
        <taxon>Acanthomorphata</taxon>
        <taxon>Eupercaria</taxon>
        <taxon>Perciformes</taxon>
        <taxon>Notothenioidei</taxon>
        <taxon>Channichthyidae</taxon>
        <taxon>Champsocephalus</taxon>
    </lineage>
</organism>
<dbReference type="GO" id="GO:0032467">
    <property type="term" value="P:positive regulation of cytokinesis"/>
    <property type="evidence" value="ECO:0007669"/>
    <property type="project" value="InterPro"/>
</dbReference>
<feature type="compositionally biased region" description="Polar residues" evidence="1">
    <location>
        <begin position="633"/>
        <end position="647"/>
    </location>
</feature>
<feature type="compositionally biased region" description="Basic and acidic residues" evidence="1">
    <location>
        <begin position="211"/>
        <end position="224"/>
    </location>
</feature>
<evidence type="ECO:0000256" key="1">
    <source>
        <dbReference type="SAM" id="MobiDB-lite"/>
    </source>
</evidence>
<accession>A0AAN8CAW1</accession>
<feature type="compositionally biased region" description="Basic and acidic residues" evidence="1">
    <location>
        <begin position="357"/>
        <end position="402"/>
    </location>
</feature>
<feature type="compositionally biased region" description="Pro residues" evidence="1">
    <location>
        <begin position="162"/>
        <end position="171"/>
    </location>
</feature>
<evidence type="ECO:0000313" key="3">
    <source>
        <dbReference type="Proteomes" id="UP001331515"/>
    </source>
</evidence>
<feature type="compositionally biased region" description="Basic and acidic residues" evidence="1">
    <location>
        <begin position="253"/>
        <end position="271"/>
    </location>
</feature>
<dbReference type="InterPro" id="IPR026708">
    <property type="entry name" value="CSPP1"/>
</dbReference>
<feature type="compositionally biased region" description="Polar residues" evidence="1">
    <location>
        <begin position="656"/>
        <end position="668"/>
    </location>
</feature>
<dbReference type="GO" id="GO:0000922">
    <property type="term" value="C:spindle pole"/>
    <property type="evidence" value="ECO:0007669"/>
    <property type="project" value="InterPro"/>
</dbReference>
<sequence length="736" mass="83758">MDEAPWLACGQTASVTGSGRAAAHSLCVSLQKSEVVRTTAAADSPSSISPRAQVLTGLLIGAADEQTASQAKKEKYKQELLEQIAEQQRNKSLEKRLRGAAAADPGKQREHLVGRRRDVRYEPREGGSEHRGRSRQDPSAQAVHQEYHRDFSHLLGDVSTPRVPPLPPLPPLDAEYHYYGARDPLHPDTEPEHLHRPPPERRPPLGPGRHTQSESRVTDEHHVSLLEVGEPPAEKSKLMRERAQSYQEALRLQIREREDQKRREKEEKERYEAKIEAERMAFNPWGRSGAGAPIKDQNGNVVSDLKHMHRAQEGCRSPVCRESGHAQSFLMEQGDASAPAEPQPPARRRLSGLSDHPTPEKLHIQDRYKEELIQQMEEKKRKDKEAAERMKMEEEKDDKRQVEGMAINQRRYEEEEERRLEEERPGLKRGCEEEEKKRTEQRETKARVHEVQTPQEQKEAPRTYELKPRGSSPPIPAVQRRMENTEESPVTSDRPVSAPRFQPTADTPRFQPTADTPPFQPTADTPRFQPTADTPRFQPTADTPRFQPTADTPRFQPTADTPRFQPTADTPPLQESQQQEEVMRGLSALKSMLRNRQRHLELQLEKIERQEPLYVPSKPRRRPRIEAFESASARGNVQSVRQTNQWQHGGEASARGNVQSVRQTNQWQHGGEASARGNVQSVRQTNQWQHGAGMLLKSQSTIRGPPPVGDHTMKGRVREVDTSGQMFSRMFSRKLV</sequence>
<protein>
    <submittedName>
        <fullName evidence="2">Uncharacterized protein</fullName>
    </submittedName>
</protein>
<dbReference type="AlphaFoldDB" id="A0AAN8CAW1"/>
<feature type="compositionally biased region" description="Basic and acidic residues" evidence="1">
    <location>
        <begin position="183"/>
        <end position="203"/>
    </location>
</feature>
<reference evidence="2 3" key="1">
    <citation type="journal article" date="2023" name="Mol. Biol. Evol.">
        <title>Genomics of Secondarily Temperate Adaptation in the Only Non-Antarctic Icefish.</title>
        <authorList>
            <person name="Rivera-Colon A.G."/>
            <person name="Rayamajhi N."/>
            <person name="Minhas B.F."/>
            <person name="Madrigal G."/>
            <person name="Bilyk K.T."/>
            <person name="Yoon V."/>
            <person name="Hune M."/>
            <person name="Gregory S."/>
            <person name="Cheng C.H.C."/>
            <person name="Catchen J.M."/>
        </authorList>
    </citation>
    <scope>NUCLEOTIDE SEQUENCE [LARGE SCALE GENOMIC DNA]</scope>
    <source>
        <tissue evidence="2">White muscle</tissue>
    </source>
</reference>
<dbReference type="Proteomes" id="UP001331515">
    <property type="component" value="Unassembled WGS sequence"/>
</dbReference>
<keyword evidence="3" id="KW-1185">Reference proteome</keyword>
<comment type="caution">
    <text evidence="2">The sequence shown here is derived from an EMBL/GenBank/DDBJ whole genome shotgun (WGS) entry which is preliminary data.</text>
</comment>
<feature type="region of interest" description="Disordered" evidence="1">
    <location>
        <begin position="91"/>
        <end position="271"/>
    </location>
</feature>
<feature type="region of interest" description="Disordered" evidence="1">
    <location>
        <begin position="326"/>
        <end position="580"/>
    </location>
</feature>
<dbReference type="GO" id="GO:0005813">
    <property type="term" value="C:centrosome"/>
    <property type="evidence" value="ECO:0007669"/>
    <property type="project" value="InterPro"/>
</dbReference>
<feature type="compositionally biased region" description="Basic and acidic residues" evidence="1">
    <location>
        <begin position="410"/>
        <end position="468"/>
    </location>
</feature>
<dbReference type="GO" id="GO:0005874">
    <property type="term" value="C:microtubule"/>
    <property type="evidence" value="ECO:0007669"/>
    <property type="project" value="InterPro"/>
</dbReference>